<sequence length="186" mass="20548">MILWVARHAPVADPGARCYGRTDVAVTVPHDRAAATLAASFPPNEPPPEAVWTSPVSRCAAVAEHLAGHWRAAFRVDAALYEMNFGAWDGLCWTDIRARDGEAYERWMREWEHVAPPGGEAPQDIERRVRAWLTSLSLEPAQSHGLVAHAGVVRALYVVLEGCSWPDAMGRTVEHLAWVPFRLGHS</sequence>
<dbReference type="PANTHER" id="PTHR48100:SF59">
    <property type="entry name" value="ADENOSYLCOBALAMIN_ALPHA-RIBAZOLE PHOSPHATASE"/>
    <property type="match status" value="1"/>
</dbReference>
<protein>
    <submittedName>
        <fullName evidence="1">Histidine phosphatase family protein</fullName>
    </submittedName>
</protein>
<dbReference type="RefSeq" id="WP_394845576.1">
    <property type="nucleotide sequence ID" value="NZ_CP089982.1"/>
</dbReference>
<evidence type="ECO:0000313" key="2">
    <source>
        <dbReference type="Proteomes" id="UP001379533"/>
    </source>
</evidence>
<dbReference type="InterPro" id="IPR029033">
    <property type="entry name" value="His_PPase_superfam"/>
</dbReference>
<dbReference type="PANTHER" id="PTHR48100">
    <property type="entry name" value="BROAD-SPECIFICITY PHOSPHATASE YOR283W-RELATED"/>
    <property type="match status" value="1"/>
</dbReference>
<reference evidence="1 2" key="1">
    <citation type="submission" date="2021-12" db="EMBL/GenBank/DDBJ databases">
        <title>Discovery of the Pendulisporaceae a myxobacterial family with distinct sporulation behavior and unique specialized metabolism.</title>
        <authorList>
            <person name="Garcia R."/>
            <person name="Popoff A."/>
            <person name="Bader C.D."/>
            <person name="Loehr J."/>
            <person name="Walesch S."/>
            <person name="Walt C."/>
            <person name="Boldt J."/>
            <person name="Bunk B."/>
            <person name="Haeckl F.J.F.P.J."/>
            <person name="Gunesch A.P."/>
            <person name="Birkelbach J."/>
            <person name="Nuebel U."/>
            <person name="Pietschmann T."/>
            <person name="Bach T."/>
            <person name="Mueller R."/>
        </authorList>
    </citation>
    <scope>NUCLEOTIDE SEQUENCE [LARGE SCALE GENOMIC DNA]</scope>
    <source>
        <strain evidence="1 2">MSr12523</strain>
    </source>
</reference>
<dbReference type="Gene3D" id="3.40.50.1240">
    <property type="entry name" value="Phosphoglycerate mutase-like"/>
    <property type="match status" value="1"/>
</dbReference>
<keyword evidence="2" id="KW-1185">Reference proteome</keyword>
<accession>A0ABZ2K8F4</accession>
<gene>
    <name evidence="1" type="ORF">LZC95_52170</name>
</gene>
<dbReference type="Proteomes" id="UP001379533">
    <property type="component" value="Chromosome"/>
</dbReference>
<proteinExistence type="predicted"/>
<name>A0ABZ2K8F4_9BACT</name>
<evidence type="ECO:0000313" key="1">
    <source>
        <dbReference type="EMBL" id="WXA94968.1"/>
    </source>
</evidence>
<dbReference type="EMBL" id="CP089982">
    <property type="protein sequence ID" value="WXA94968.1"/>
    <property type="molecule type" value="Genomic_DNA"/>
</dbReference>
<organism evidence="1 2">
    <name type="scientific">Pendulispora brunnea</name>
    <dbReference type="NCBI Taxonomy" id="2905690"/>
    <lineage>
        <taxon>Bacteria</taxon>
        <taxon>Pseudomonadati</taxon>
        <taxon>Myxococcota</taxon>
        <taxon>Myxococcia</taxon>
        <taxon>Myxococcales</taxon>
        <taxon>Sorangiineae</taxon>
        <taxon>Pendulisporaceae</taxon>
        <taxon>Pendulispora</taxon>
    </lineage>
</organism>
<dbReference type="InterPro" id="IPR050275">
    <property type="entry name" value="PGM_Phosphatase"/>
</dbReference>
<dbReference type="Pfam" id="PF00300">
    <property type="entry name" value="His_Phos_1"/>
    <property type="match status" value="1"/>
</dbReference>
<dbReference type="SMART" id="SM00855">
    <property type="entry name" value="PGAM"/>
    <property type="match status" value="1"/>
</dbReference>
<dbReference type="SUPFAM" id="SSF53254">
    <property type="entry name" value="Phosphoglycerate mutase-like"/>
    <property type="match status" value="1"/>
</dbReference>
<dbReference type="InterPro" id="IPR013078">
    <property type="entry name" value="His_Pase_superF_clade-1"/>
</dbReference>